<comment type="caution">
    <text evidence="1">The sequence shown here is derived from an EMBL/GenBank/DDBJ whole genome shotgun (WGS) entry which is preliminary data.</text>
</comment>
<proteinExistence type="predicted"/>
<evidence type="ECO:0000313" key="1">
    <source>
        <dbReference type="EMBL" id="GMA39957.1"/>
    </source>
</evidence>
<reference evidence="2" key="1">
    <citation type="journal article" date="2019" name="Int. J. Syst. Evol. Microbiol.">
        <title>The Global Catalogue of Microorganisms (GCM) 10K type strain sequencing project: providing services to taxonomists for standard genome sequencing and annotation.</title>
        <authorList>
            <consortium name="The Broad Institute Genomics Platform"/>
            <consortium name="The Broad Institute Genome Sequencing Center for Infectious Disease"/>
            <person name="Wu L."/>
            <person name="Ma J."/>
        </authorList>
    </citation>
    <scope>NUCLEOTIDE SEQUENCE [LARGE SCALE GENOMIC DNA]</scope>
    <source>
        <strain evidence="2">NBRC 113072</strain>
    </source>
</reference>
<name>A0ABQ6IPW2_9MICO</name>
<organism evidence="1 2">
    <name type="scientific">Mobilicoccus caccae</name>
    <dbReference type="NCBI Taxonomy" id="1859295"/>
    <lineage>
        <taxon>Bacteria</taxon>
        <taxon>Bacillati</taxon>
        <taxon>Actinomycetota</taxon>
        <taxon>Actinomycetes</taxon>
        <taxon>Micrococcales</taxon>
        <taxon>Dermatophilaceae</taxon>
        <taxon>Mobilicoccus</taxon>
    </lineage>
</organism>
<dbReference type="EMBL" id="BSUO01000001">
    <property type="protein sequence ID" value="GMA39957.1"/>
    <property type="molecule type" value="Genomic_DNA"/>
</dbReference>
<dbReference type="Proteomes" id="UP001157126">
    <property type="component" value="Unassembled WGS sequence"/>
</dbReference>
<sequence length="83" mass="8346">MVAGAVAVGATVDDGTGTEAVADGRSGRASCPGSAAAWPMHPLTVNAAIVTTATRTAALPLLTVTLTGYTERFRLAHSRIHAS</sequence>
<evidence type="ECO:0000313" key="2">
    <source>
        <dbReference type="Proteomes" id="UP001157126"/>
    </source>
</evidence>
<protein>
    <submittedName>
        <fullName evidence="1">Uncharacterized protein</fullName>
    </submittedName>
</protein>
<accession>A0ABQ6IPW2</accession>
<keyword evidence="2" id="KW-1185">Reference proteome</keyword>
<gene>
    <name evidence="1" type="ORF">GCM10025883_20020</name>
</gene>